<dbReference type="EMBL" id="GEEE01015462">
    <property type="protein sequence ID" value="JAP47763.1"/>
    <property type="molecule type" value="Transcribed_RNA"/>
</dbReference>
<dbReference type="EMBL" id="GEEE01020447">
    <property type="protein sequence ID" value="JAP42778.1"/>
    <property type="molecule type" value="Transcribed_RNA"/>
</dbReference>
<protein>
    <submittedName>
        <fullName evidence="1">Uncharacterized protein</fullName>
    </submittedName>
</protein>
<name>A0A0X3P7X9_SCHSO</name>
<dbReference type="AlphaFoldDB" id="A0A0X3P7X9"/>
<evidence type="ECO:0000313" key="1">
    <source>
        <dbReference type="EMBL" id="JAP47763.1"/>
    </source>
</evidence>
<accession>A0A0X3P7X9</accession>
<gene>
    <name evidence="1" type="ORF">TR119907</name>
</gene>
<proteinExistence type="predicted"/>
<sequence>MGLLMTKMVEQGSRVGYICPITVGGELFVVVDGFTIFGDNIYHTDAVKLRSNIGQTRHVVLFWVQRNPRNQWEQSNDQEWVRVILLCRQSVLSKYDRAILTVMHSLSSLIGADQRAKDTLVTKKHWQNKAI</sequence>
<reference evidence="1" key="1">
    <citation type="submission" date="2016-01" db="EMBL/GenBank/DDBJ databases">
        <title>Reference transcriptome for the parasite Schistocephalus solidus: insights into the molecular evolution of parasitism.</title>
        <authorList>
            <person name="Hebert F.O."/>
            <person name="Grambauer S."/>
            <person name="Barber I."/>
            <person name="Landry C.R."/>
            <person name="Aubin-Horth N."/>
        </authorList>
    </citation>
    <scope>NUCLEOTIDE SEQUENCE</scope>
</reference>
<organism evidence="1">
    <name type="scientific">Schistocephalus solidus</name>
    <name type="common">Tapeworm</name>
    <dbReference type="NCBI Taxonomy" id="70667"/>
    <lineage>
        <taxon>Eukaryota</taxon>
        <taxon>Metazoa</taxon>
        <taxon>Spiralia</taxon>
        <taxon>Lophotrochozoa</taxon>
        <taxon>Platyhelminthes</taxon>
        <taxon>Cestoda</taxon>
        <taxon>Eucestoda</taxon>
        <taxon>Diphyllobothriidea</taxon>
        <taxon>Diphyllobothriidae</taxon>
        <taxon>Schistocephalus</taxon>
    </lineage>
</organism>